<keyword evidence="4" id="KW-1185">Reference proteome</keyword>
<name>A0ABQ2WNB7_9ALTE</name>
<dbReference type="PANTHER" id="PTHR43597">
    <property type="entry name" value="SULFUR ACCEPTOR PROTEIN CSDE"/>
    <property type="match status" value="1"/>
</dbReference>
<evidence type="ECO:0000313" key="3">
    <source>
        <dbReference type="EMBL" id="GGW59902.1"/>
    </source>
</evidence>
<dbReference type="Pfam" id="PF02657">
    <property type="entry name" value="SufE"/>
    <property type="match status" value="1"/>
</dbReference>
<reference evidence="4" key="1">
    <citation type="journal article" date="2019" name="Int. J. Syst. Evol. Microbiol.">
        <title>The Global Catalogue of Microorganisms (GCM) 10K type strain sequencing project: providing services to taxonomists for standard genome sequencing and annotation.</title>
        <authorList>
            <consortium name="The Broad Institute Genomics Platform"/>
            <consortium name="The Broad Institute Genome Sequencing Center for Infectious Disease"/>
            <person name="Wu L."/>
            <person name="Ma J."/>
        </authorList>
    </citation>
    <scope>NUCLEOTIDE SEQUENCE [LARGE SCALE GENOMIC DNA]</scope>
    <source>
        <strain evidence="4">KCTC 23723</strain>
    </source>
</reference>
<evidence type="ECO:0000259" key="2">
    <source>
        <dbReference type="Pfam" id="PF02657"/>
    </source>
</evidence>
<dbReference type="SUPFAM" id="SSF82649">
    <property type="entry name" value="SufE/NifU"/>
    <property type="match status" value="1"/>
</dbReference>
<dbReference type="InterPro" id="IPR003808">
    <property type="entry name" value="Fe-S_metab-assoc_dom"/>
</dbReference>
<dbReference type="RefSeq" id="WP_229796977.1">
    <property type="nucleotide sequence ID" value="NZ_BMYR01000005.1"/>
</dbReference>
<protein>
    <submittedName>
        <fullName evidence="3">Cysteine desulfurase, sulfur acceptor subunit CsdE</fullName>
    </submittedName>
</protein>
<evidence type="ECO:0000313" key="4">
    <source>
        <dbReference type="Proteomes" id="UP000634667"/>
    </source>
</evidence>
<organism evidence="3 4">
    <name type="scientific">Alishewanella tabrizica</name>
    <dbReference type="NCBI Taxonomy" id="671278"/>
    <lineage>
        <taxon>Bacteria</taxon>
        <taxon>Pseudomonadati</taxon>
        <taxon>Pseudomonadota</taxon>
        <taxon>Gammaproteobacteria</taxon>
        <taxon>Alteromonadales</taxon>
        <taxon>Alteromonadaceae</taxon>
        <taxon>Alishewanella</taxon>
    </lineage>
</organism>
<feature type="domain" description="Fe-S metabolism associated" evidence="2">
    <location>
        <begin position="41"/>
        <end position="158"/>
    </location>
</feature>
<dbReference type="Gene3D" id="3.90.1010.10">
    <property type="match status" value="1"/>
</dbReference>
<dbReference type="EMBL" id="BMYR01000005">
    <property type="protein sequence ID" value="GGW59902.1"/>
    <property type="molecule type" value="Genomic_DNA"/>
</dbReference>
<comment type="similarity">
    <text evidence="1">Belongs to the SufE family.</text>
</comment>
<dbReference type="PANTHER" id="PTHR43597:SF5">
    <property type="entry name" value="SUFE-LIKE PROTEIN 2, CHLOROPLASTIC"/>
    <property type="match status" value="1"/>
</dbReference>
<proteinExistence type="inferred from homology"/>
<comment type="caution">
    <text evidence="3">The sequence shown here is derived from an EMBL/GenBank/DDBJ whole genome shotgun (WGS) entry which is preliminary data.</text>
</comment>
<accession>A0ABQ2WNB7</accession>
<gene>
    <name evidence="3" type="primary">csdE</name>
    <name evidence="3" type="ORF">GCM10008111_15070</name>
</gene>
<dbReference type="Proteomes" id="UP000634667">
    <property type="component" value="Unassembled WGS sequence"/>
</dbReference>
<evidence type="ECO:0000256" key="1">
    <source>
        <dbReference type="ARBA" id="ARBA00010282"/>
    </source>
</evidence>
<sequence length="163" mass="18541">MLKRIDSGSGDPGIMTMEQLLTDTATALTAIRQQDLPVLQQPLDWQSKYRLLMQLGKKLPSIPEKMRQNEWLVKGCESRAWLLHYHDSANNKHYFLLDSEARIVKGLLAIMLSFINGLSQQELKQLDLQRAFDALNLKPYLSQSRSNGLNAMIMRIKANITGS</sequence>